<dbReference type="SUPFAM" id="SSF49265">
    <property type="entry name" value="Fibronectin type III"/>
    <property type="match status" value="1"/>
</dbReference>
<evidence type="ECO:0000313" key="6">
    <source>
        <dbReference type="Proteomes" id="UP000261520"/>
    </source>
</evidence>
<feature type="domain" description="Fibronectin type-III" evidence="4">
    <location>
        <begin position="5"/>
        <end position="78"/>
    </location>
</feature>
<dbReference type="SMART" id="SM00060">
    <property type="entry name" value="FN3"/>
    <property type="match status" value="1"/>
</dbReference>
<dbReference type="Ensembl" id="ENSPMGT00000019085.1">
    <property type="protein sequence ID" value="ENSPMGP00000017885.1"/>
    <property type="gene ID" value="ENSPMGG00000014639.1"/>
</dbReference>
<evidence type="ECO:0000256" key="2">
    <source>
        <dbReference type="ARBA" id="ARBA00023157"/>
    </source>
</evidence>
<dbReference type="InterPro" id="IPR013783">
    <property type="entry name" value="Ig-like_fold"/>
</dbReference>
<dbReference type="PANTHER" id="PTHR46708:SF2">
    <property type="entry name" value="FIBRONECTIN TYPE-III DOMAIN-CONTAINING PROTEIN"/>
    <property type="match status" value="1"/>
</dbReference>
<evidence type="ECO:0000313" key="5">
    <source>
        <dbReference type="Ensembl" id="ENSPMGP00000017885.1"/>
    </source>
</evidence>
<sequence length="78" mass="8433">AVSDAPTDLTVLESTPTSITVRWDAPPVTVRYYRITHGETGGHSNPKEFTVPGSQSIVTINNLNPGTNYNITVYAVTE</sequence>
<accession>A0A3B4AMH5</accession>
<dbReference type="InterPro" id="IPR003961">
    <property type="entry name" value="FN3_dom"/>
</dbReference>
<dbReference type="Pfam" id="PF00041">
    <property type="entry name" value="fn3"/>
    <property type="match status" value="1"/>
</dbReference>
<dbReference type="PROSITE" id="PS50853">
    <property type="entry name" value="FN3"/>
    <property type="match status" value="1"/>
</dbReference>
<dbReference type="STRING" id="409849.ENSPMGP00000017885"/>
<keyword evidence="1" id="KW-0677">Repeat</keyword>
<organism evidence="5 6">
    <name type="scientific">Periophthalmus magnuspinnatus</name>
    <dbReference type="NCBI Taxonomy" id="409849"/>
    <lineage>
        <taxon>Eukaryota</taxon>
        <taxon>Metazoa</taxon>
        <taxon>Chordata</taxon>
        <taxon>Craniata</taxon>
        <taxon>Vertebrata</taxon>
        <taxon>Euteleostomi</taxon>
        <taxon>Actinopterygii</taxon>
        <taxon>Neopterygii</taxon>
        <taxon>Teleostei</taxon>
        <taxon>Neoteleostei</taxon>
        <taxon>Acanthomorphata</taxon>
        <taxon>Gobiaria</taxon>
        <taxon>Gobiiformes</taxon>
        <taxon>Gobioidei</taxon>
        <taxon>Gobiidae</taxon>
        <taxon>Oxudercinae</taxon>
        <taxon>Periophthalmus</taxon>
    </lineage>
</organism>
<dbReference type="Proteomes" id="UP000261520">
    <property type="component" value="Unplaced"/>
</dbReference>
<evidence type="ECO:0000256" key="1">
    <source>
        <dbReference type="ARBA" id="ARBA00022737"/>
    </source>
</evidence>
<protein>
    <recommendedName>
        <fullName evidence="4">Fibronectin type-III domain-containing protein</fullName>
    </recommendedName>
</protein>
<reference evidence="5" key="2">
    <citation type="submission" date="2025-09" db="UniProtKB">
        <authorList>
            <consortium name="Ensembl"/>
        </authorList>
    </citation>
    <scope>IDENTIFICATION</scope>
</reference>
<proteinExistence type="predicted"/>
<evidence type="ECO:0000259" key="4">
    <source>
        <dbReference type="PROSITE" id="PS50853"/>
    </source>
</evidence>
<dbReference type="PANTHER" id="PTHR46708">
    <property type="entry name" value="TENASCIN"/>
    <property type="match status" value="1"/>
</dbReference>
<evidence type="ECO:0000256" key="3">
    <source>
        <dbReference type="ARBA" id="ARBA00023180"/>
    </source>
</evidence>
<dbReference type="Gene3D" id="2.60.40.10">
    <property type="entry name" value="Immunoglobulins"/>
    <property type="match status" value="1"/>
</dbReference>
<dbReference type="AlphaFoldDB" id="A0A3B4AMH5"/>
<reference evidence="5" key="1">
    <citation type="submission" date="2025-08" db="UniProtKB">
        <authorList>
            <consortium name="Ensembl"/>
        </authorList>
    </citation>
    <scope>IDENTIFICATION</scope>
</reference>
<dbReference type="FunFam" id="2.60.40.10:FF:000099">
    <property type="entry name" value="Fibronectin 1"/>
    <property type="match status" value="1"/>
</dbReference>
<name>A0A3B4AMH5_9GOBI</name>
<keyword evidence="3" id="KW-0325">Glycoprotein</keyword>
<keyword evidence="6" id="KW-1185">Reference proteome</keyword>
<keyword evidence="2" id="KW-1015">Disulfide bond</keyword>
<dbReference type="InterPro" id="IPR050991">
    <property type="entry name" value="ECM_Regulatory_Proteins"/>
</dbReference>
<dbReference type="InterPro" id="IPR036116">
    <property type="entry name" value="FN3_sf"/>
</dbReference>
<dbReference type="CDD" id="cd00063">
    <property type="entry name" value="FN3"/>
    <property type="match status" value="1"/>
</dbReference>